<dbReference type="EMBL" id="UINC01005076">
    <property type="protein sequence ID" value="SVA18909.1"/>
    <property type="molecule type" value="Genomic_DNA"/>
</dbReference>
<evidence type="ECO:0000313" key="2">
    <source>
        <dbReference type="EMBL" id="SVA18909.1"/>
    </source>
</evidence>
<organism evidence="2">
    <name type="scientific">marine metagenome</name>
    <dbReference type="NCBI Taxonomy" id="408172"/>
    <lineage>
        <taxon>unclassified sequences</taxon>
        <taxon>metagenomes</taxon>
        <taxon>ecological metagenomes</taxon>
    </lineage>
</organism>
<proteinExistence type="predicted"/>
<keyword evidence="1" id="KW-1133">Transmembrane helix</keyword>
<sequence length="55" mass="6398">MPTLTIVTNRLGRSIKLPLINGPVIFTPAISMFFLNKTRIREDQIFLYNYVNLRS</sequence>
<protein>
    <submittedName>
        <fullName evidence="2">Uncharacterized protein</fullName>
    </submittedName>
</protein>
<gene>
    <name evidence="2" type="ORF">METZ01_LOCUS71763</name>
</gene>
<accession>A0A381TSU7</accession>
<dbReference type="AlphaFoldDB" id="A0A381TSU7"/>
<keyword evidence="1" id="KW-0472">Membrane</keyword>
<keyword evidence="1" id="KW-0812">Transmembrane</keyword>
<name>A0A381TSU7_9ZZZZ</name>
<feature type="transmembrane region" description="Helical" evidence="1">
    <location>
        <begin position="15"/>
        <end position="35"/>
    </location>
</feature>
<evidence type="ECO:0000256" key="1">
    <source>
        <dbReference type="SAM" id="Phobius"/>
    </source>
</evidence>
<reference evidence="2" key="1">
    <citation type="submission" date="2018-05" db="EMBL/GenBank/DDBJ databases">
        <authorList>
            <person name="Lanie J.A."/>
            <person name="Ng W.-L."/>
            <person name="Kazmierczak K.M."/>
            <person name="Andrzejewski T.M."/>
            <person name="Davidsen T.M."/>
            <person name="Wayne K.J."/>
            <person name="Tettelin H."/>
            <person name="Glass J.I."/>
            <person name="Rusch D."/>
            <person name="Podicherti R."/>
            <person name="Tsui H.-C.T."/>
            <person name="Winkler M.E."/>
        </authorList>
    </citation>
    <scope>NUCLEOTIDE SEQUENCE</scope>
</reference>